<dbReference type="WBParaSite" id="nRc.2.0.1.t38345-RA">
    <property type="protein sequence ID" value="nRc.2.0.1.t38345-RA"/>
    <property type="gene ID" value="nRc.2.0.1.g38345"/>
</dbReference>
<reference evidence="3" key="1">
    <citation type="submission" date="2022-11" db="UniProtKB">
        <authorList>
            <consortium name="WormBaseParasite"/>
        </authorList>
    </citation>
    <scope>IDENTIFICATION</scope>
</reference>
<dbReference type="Proteomes" id="UP000887565">
    <property type="component" value="Unplaced"/>
</dbReference>
<protein>
    <submittedName>
        <fullName evidence="3">EGF-like domain-containing protein</fullName>
    </submittedName>
</protein>
<dbReference type="AlphaFoldDB" id="A0A915KIW0"/>
<dbReference type="InterPro" id="IPR000742">
    <property type="entry name" value="EGF"/>
</dbReference>
<accession>A0A915KIW0</accession>
<organism evidence="2 3">
    <name type="scientific">Romanomermis culicivorax</name>
    <name type="common">Nematode worm</name>
    <dbReference type="NCBI Taxonomy" id="13658"/>
    <lineage>
        <taxon>Eukaryota</taxon>
        <taxon>Metazoa</taxon>
        <taxon>Ecdysozoa</taxon>
        <taxon>Nematoda</taxon>
        <taxon>Enoplea</taxon>
        <taxon>Dorylaimia</taxon>
        <taxon>Mermithida</taxon>
        <taxon>Mermithoidea</taxon>
        <taxon>Mermithidae</taxon>
        <taxon>Romanomermis</taxon>
    </lineage>
</organism>
<dbReference type="InterPro" id="IPR035914">
    <property type="entry name" value="Sperma_CUB_dom_sf"/>
</dbReference>
<feature type="domain" description="EGF-like" evidence="1">
    <location>
        <begin position="119"/>
        <end position="130"/>
    </location>
</feature>
<dbReference type="PROSITE" id="PS00022">
    <property type="entry name" value="EGF_1"/>
    <property type="match status" value="1"/>
</dbReference>
<proteinExistence type="predicted"/>
<keyword evidence="2" id="KW-1185">Reference proteome</keyword>
<dbReference type="Gene3D" id="2.60.120.290">
    <property type="entry name" value="Spermadhesin, CUB domain"/>
    <property type="match status" value="1"/>
</dbReference>
<sequence length="255" mass="28683">DGQFFVHCPRKILDLQKNGQFVVHRSRKILDLQKVSKNNFRFEDMHINETEEKALKFEAKPPIIIYLSQLRFCFTALEGQELTPKDSMICCHIISENSCPVRSQCHNGGLAHPKRCSHCICPYGLDGDLCKQAYADNSTGNSCEPIELRAPRGRKLGLFFTAGSLGYNCSATCMCRDYLDIRTGQDLSEQEYILCCDKPMRKQKIVSQSSQMLITSQIHNPGSKGFAGFLMNTLFSKKIIASLMITSTRVSVLLA</sequence>
<evidence type="ECO:0000313" key="3">
    <source>
        <dbReference type="WBParaSite" id="nRc.2.0.1.t38345-RA"/>
    </source>
</evidence>
<evidence type="ECO:0000313" key="2">
    <source>
        <dbReference type="Proteomes" id="UP000887565"/>
    </source>
</evidence>
<evidence type="ECO:0000259" key="1">
    <source>
        <dbReference type="PROSITE" id="PS00022"/>
    </source>
</evidence>
<dbReference type="SUPFAM" id="SSF49854">
    <property type="entry name" value="Spermadhesin, CUB domain"/>
    <property type="match status" value="1"/>
</dbReference>
<name>A0A915KIW0_ROMCU</name>